<dbReference type="EC" id="2.7.7.2" evidence="15"/>
<dbReference type="SUPFAM" id="SSF52374">
    <property type="entry name" value="Nucleotidylyl transferase"/>
    <property type="match status" value="1"/>
</dbReference>
<dbReference type="Gene3D" id="2.40.30.30">
    <property type="entry name" value="Riboflavin kinase-like"/>
    <property type="match status" value="1"/>
</dbReference>
<keyword evidence="12" id="KW-0511">Multifunctional enzyme</keyword>
<evidence type="ECO:0000256" key="13">
    <source>
        <dbReference type="ARBA" id="ARBA00047880"/>
    </source>
</evidence>
<dbReference type="InterPro" id="IPR023465">
    <property type="entry name" value="Riboflavin_kinase_dom_sf"/>
</dbReference>
<evidence type="ECO:0000256" key="9">
    <source>
        <dbReference type="ARBA" id="ARBA00022777"/>
    </source>
</evidence>
<keyword evidence="11 15" id="KW-0067">ATP-binding</keyword>
<keyword evidence="7 15" id="KW-0548">Nucleotidyltransferase</keyword>
<proteinExistence type="inferred from homology"/>
<organism evidence="17 18">
    <name type="scientific">Phenylobacterium ferrooxidans</name>
    <dbReference type="NCBI Taxonomy" id="2982689"/>
    <lineage>
        <taxon>Bacteria</taxon>
        <taxon>Pseudomonadati</taxon>
        <taxon>Pseudomonadota</taxon>
        <taxon>Alphaproteobacteria</taxon>
        <taxon>Caulobacterales</taxon>
        <taxon>Caulobacteraceae</taxon>
        <taxon>Phenylobacterium</taxon>
    </lineage>
</organism>
<dbReference type="NCBIfam" id="TIGR00083">
    <property type="entry name" value="ribF"/>
    <property type="match status" value="1"/>
</dbReference>
<dbReference type="EMBL" id="JAOTJD010000031">
    <property type="protein sequence ID" value="MFD3265365.1"/>
    <property type="molecule type" value="Genomic_DNA"/>
</dbReference>
<evidence type="ECO:0000256" key="4">
    <source>
        <dbReference type="ARBA" id="ARBA00022630"/>
    </source>
</evidence>
<evidence type="ECO:0000313" key="17">
    <source>
        <dbReference type="EMBL" id="MFD3265365.1"/>
    </source>
</evidence>
<comment type="pathway">
    <text evidence="2 15">Cofactor biosynthesis; FAD biosynthesis; FAD from FMN: step 1/1.</text>
</comment>
<keyword evidence="5 15" id="KW-0288">FMN</keyword>
<dbReference type="InterPro" id="IPR002606">
    <property type="entry name" value="Riboflavin_kinase_bac"/>
</dbReference>
<dbReference type="PANTHER" id="PTHR22749:SF6">
    <property type="entry name" value="RIBOFLAVIN KINASE"/>
    <property type="match status" value="1"/>
</dbReference>
<dbReference type="Pfam" id="PF01687">
    <property type="entry name" value="Flavokinase"/>
    <property type="match status" value="1"/>
</dbReference>
<dbReference type="SMART" id="SM00904">
    <property type="entry name" value="Flavokinase"/>
    <property type="match status" value="1"/>
</dbReference>
<dbReference type="Pfam" id="PF06574">
    <property type="entry name" value="FAD_syn"/>
    <property type="match status" value="1"/>
</dbReference>
<dbReference type="GO" id="GO:0008531">
    <property type="term" value="F:riboflavin kinase activity"/>
    <property type="evidence" value="ECO:0007669"/>
    <property type="project" value="UniProtKB-EC"/>
</dbReference>
<reference evidence="17 18" key="1">
    <citation type="submission" date="2022-09" db="EMBL/GenBank/DDBJ databases">
        <title>New species of Phenylobacterium.</title>
        <authorList>
            <person name="Mieszkin S."/>
        </authorList>
    </citation>
    <scope>NUCLEOTIDE SEQUENCE [LARGE SCALE GENOMIC DNA]</scope>
    <source>
        <strain evidence="17 18">HK31-G</strain>
    </source>
</reference>
<evidence type="ECO:0000256" key="14">
    <source>
        <dbReference type="ARBA" id="ARBA00049494"/>
    </source>
</evidence>
<dbReference type="InterPro" id="IPR015865">
    <property type="entry name" value="Riboflavin_kinase_bac/euk"/>
</dbReference>
<dbReference type="PIRSF" id="PIRSF004491">
    <property type="entry name" value="FAD_Synth"/>
    <property type="match status" value="1"/>
</dbReference>
<evidence type="ECO:0000256" key="3">
    <source>
        <dbReference type="ARBA" id="ARBA00005201"/>
    </source>
</evidence>
<comment type="catalytic activity">
    <reaction evidence="14 15">
        <text>FMN + ATP + H(+) = FAD + diphosphate</text>
        <dbReference type="Rhea" id="RHEA:17237"/>
        <dbReference type="ChEBI" id="CHEBI:15378"/>
        <dbReference type="ChEBI" id="CHEBI:30616"/>
        <dbReference type="ChEBI" id="CHEBI:33019"/>
        <dbReference type="ChEBI" id="CHEBI:57692"/>
        <dbReference type="ChEBI" id="CHEBI:58210"/>
        <dbReference type="EC" id="2.7.7.2"/>
    </reaction>
</comment>
<comment type="caution">
    <text evidence="17">The sequence shown here is derived from an EMBL/GenBank/DDBJ whole genome shotgun (WGS) entry which is preliminary data.</text>
</comment>
<evidence type="ECO:0000256" key="5">
    <source>
        <dbReference type="ARBA" id="ARBA00022643"/>
    </source>
</evidence>
<dbReference type="InterPro" id="IPR014729">
    <property type="entry name" value="Rossmann-like_a/b/a_fold"/>
</dbReference>
<evidence type="ECO:0000256" key="15">
    <source>
        <dbReference type="PIRNR" id="PIRNR004491"/>
    </source>
</evidence>
<keyword evidence="6 15" id="KW-0808">Transferase</keyword>
<dbReference type="GO" id="GO:0003919">
    <property type="term" value="F:FMN adenylyltransferase activity"/>
    <property type="evidence" value="ECO:0007669"/>
    <property type="project" value="UniProtKB-EC"/>
</dbReference>
<feature type="domain" description="Riboflavin kinase" evidence="16">
    <location>
        <begin position="183"/>
        <end position="308"/>
    </location>
</feature>
<evidence type="ECO:0000313" key="18">
    <source>
        <dbReference type="Proteomes" id="UP001598130"/>
    </source>
</evidence>
<evidence type="ECO:0000256" key="2">
    <source>
        <dbReference type="ARBA" id="ARBA00004726"/>
    </source>
</evidence>
<dbReference type="RefSeq" id="WP_377370807.1">
    <property type="nucleotide sequence ID" value="NZ_JAOTJD010000031.1"/>
</dbReference>
<dbReference type="InterPro" id="IPR015864">
    <property type="entry name" value="FAD_synthase"/>
</dbReference>
<evidence type="ECO:0000256" key="6">
    <source>
        <dbReference type="ARBA" id="ARBA00022679"/>
    </source>
</evidence>
<protein>
    <recommendedName>
        <fullName evidence="15">Riboflavin biosynthesis protein</fullName>
    </recommendedName>
    <domain>
        <recommendedName>
            <fullName evidence="15">Riboflavin kinase</fullName>
            <ecNumber evidence="15">2.7.1.26</ecNumber>
        </recommendedName>
        <alternativeName>
            <fullName evidence="15">Flavokinase</fullName>
        </alternativeName>
    </domain>
    <domain>
        <recommendedName>
            <fullName evidence="15">FMN adenylyltransferase</fullName>
            <ecNumber evidence="15">2.7.7.2</ecNumber>
        </recommendedName>
        <alternativeName>
            <fullName evidence="15">FAD pyrophosphorylase</fullName>
        </alternativeName>
        <alternativeName>
            <fullName evidence="15">FAD synthase</fullName>
        </alternativeName>
    </domain>
</protein>
<comment type="pathway">
    <text evidence="3 15">Cofactor biosynthesis; FMN biosynthesis; FMN from riboflavin (ATP route): step 1/1.</text>
</comment>
<keyword evidence="18" id="KW-1185">Reference proteome</keyword>
<dbReference type="CDD" id="cd02064">
    <property type="entry name" value="FAD_synthetase_N"/>
    <property type="match status" value="1"/>
</dbReference>
<dbReference type="NCBIfam" id="NF004160">
    <property type="entry name" value="PRK05627.1-3"/>
    <property type="match status" value="1"/>
</dbReference>
<comment type="function">
    <text evidence="1">Catalyzes the phosphorylation of riboflavin to FMN followed by the adenylation of FMN to FAD.</text>
</comment>
<evidence type="ECO:0000259" key="16">
    <source>
        <dbReference type="SMART" id="SM00904"/>
    </source>
</evidence>
<name>A0ABW6CQL7_9CAUL</name>
<dbReference type="EC" id="2.7.1.26" evidence="15"/>
<dbReference type="Proteomes" id="UP001598130">
    <property type="component" value="Unassembled WGS sequence"/>
</dbReference>
<evidence type="ECO:0000256" key="10">
    <source>
        <dbReference type="ARBA" id="ARBA00022827"/>
    </source>
</evidence>
<dbReference type="InterPro" id="IPR023468">
    <property type="entry name" value="Riboflavin_kinase"/>
</dbReference>
<keyword evidence="4 15" id="KW-0285">Flavoprotein</keyword>
<dbReference type="Gene3D" id="3.40.50.620">
    <property type="entry name" value="HUPs"/>
    <property type="match status" value="1"/>
</dbReference>
<sequence length="311" mass="33932">MRIVHDWKGLADIDRGAAVALGNFDGVHRGHQQVIALAAKAAGQLKAPLGVISFDPHPRRIFQPDSPSFRLMQPDQQARALAGLGVDISYVLPFTQEFAEMTDREFVVEVLHKGLGVRDVAVGFDISFGKGRTGSPETMARYGEELGFGVSVAQAVGEGNSKFSSTAVREVLRDGHPEIAASILGRPFAIEGMVEHGRQLGRTLGFPTANVDLRDYVLPRFGVYATRTRLPDGREIAGVANIGVNPTIDGEIAPRLEVWLFDFDEDIYDQVIETDLVAFLRDEARFDGLDPMVAQIRTDAAQARALLLPEI</sequence>
<evidence type="ECO:0000256" key="7">
    <source>
        <dbReference type="ARBA" id="ARBA00022695"/>
    </source>
</evidence>
<gene>
    <name evidence="17" type="ORF">OCL97_15515</name>
</gene>
<dbReference type="PANTHER" id="PTHR22749">
    <property type="entry name" value="RIBOFLAVIN KINASE/FMN ADENYLYLTRANSFERASE"/>
    <property type="match status" value="1"/>
</dbReference>
<evidence type="ECO:0000256" key="11">
    <source>
        <dbReference type="ARBA" id="ARBA00022840"/>
    </source>
</evidence>
<comment type="similarity">
    <text evidence="15">Belongs to the ribF family.</text>
</comment>
<keyword evidence="9 15" id="KW-0418">Kinase</keyword>
<dbReference type="SUPFAM" id="SSF82114">
    <property type="entry name" value="Riboflavin kinase-like"/>
    <property type="match status" value="1"/>
</dbReference>
<evidence type="ECO:0000256" key="1">
    <source>
        <dbReference type="ARBA" id="ARBA00002121"/>
    </source>
</evidence>
<keyword evidence="10 15" id="KW-0274">FAD</keyword>
<keyword evidence="8 15" id="KW-0547">Nucleotide-binding</keyword>
<accession>A0ABW6CQL7</accession>
<evidence type="ECO:0000256" key="8">
    <source>
        <dbReference type="ARBA" id="ARBA00022741"/>
    </source>
</evidence>
<comment type="catalytic activity">
    <reaction evidence="13 15">
        <text>riboflavin + ATP = FMN + ADP + H(+)</text>
        <dbReference type="Rhea" id="RHEA:14357"/>
        <dbReference type="ChEBI" id="CHEBI:15378"/>
        <dbReference type="ChEBI" id="CHEBI:30616"/>
        <dbReference type="ChEBI" id="CHEBI:57986"/>
        <dbReference type="ChEBI" id="CHEBI:58210"/>
        <dbReference type="ChEBI" id="CHEBI:456216"/>
        <dbReference type="EC" id="2.7.1.26"/>
    </reaction>
</comment>
<evidence type="ECO:0000256" key="12">
    <source>
        <dbReference type="ARBA" id="ARBA00023268"/>
    </source>
</evidence>